<dbReference type="Pfam" id="PF09587">
    <property type="entry name" value="PGA_cap"/>
    <property type="match status" value="1"/>
</dbReference>
<keyword evidence="2" id="KW-1133">Transmembrane helix</keyword>
<dbReference type="InterPro" id="IPR052169">
    <property type="entry name" value="CW_Biosynth-Accessory"/>
</dbReference>
<evidence type="ECO:0000256" key="2">
    <source>
        <dbReference type="SAM" id="Phobius"/>
    </source>
</evidence>
<dbReference type="PANTHER" id="PTHR33393">
    <property type="entry name" value="POLYGLUTAMINE SYNTHESIS ACCESSORY PROTEIN RV0574C-RELATED"/>
    <property type="match status" value="1"/>
</dbReference>
<dbReference type="Gene3D" id="3.60.21.10">
    <property type="match status" value="1"/>
</dbReference>
<accession>A0A942TKM8</accession>
<dbReference type="InterPro" id="IPR019079">
    <property type="entry name" value="Capsule_synth_CapA"/>
</dbReference>
<keyword evidence="2" id="KW-0812">Transmembrane</keyword>
<protein>
    <submittedName>
        <fullName evidence="4">CapA family protein</fullName>
    </submittedName>
</protein>
<gene>
    <name evidence="4" type="ORF">KHA93_06885</name>
</gene>
<feature type="domain" description="Capsule synthesis protein CapA" evidence="3">
    <location>
        <begin position="99"/>
        <end position="339"/>
    </location>
</feature>
<dbReference type="Proteomes" id="UP000682713">
    <property type="component" value="Unassembled WGS sequence"/>
</dbReference>
<evidence type="ECO:0000256" key="1">
    <source>
        <dbReference type="ARBA" id="ARBA00005662"/>
    </source>
</evidence>
<dbReference type="RefSeq" id="WP_213110061.1">
    <property type="nucleotide sequence ID" value="NZ_JAGYPJ010000001.1"/>
</dbReference>
<keyword evidence="5" id="KW-1185">Reference proteome</keyword>
<reference evidence="4 5" key="1">
    <citation type="submission" date="2021-05" db="EMBL/GenBank/DDBJ databases">
        <title>Novel Bacillus species.</title>
        <authorList>
            <person name="Liu G."/>
        </authorList>
    </citation>
    <scope>NUCLEOTIDE SEQUENCE [LARGE SCALE GENOMIC DNA]</scope>
    <source>
        <strain evidence="4 5">FJAT-49732</strain>
    </source>
</reference>
<keyword evidence="2" id="KW-0472">Membrane</keyword>
<comment type="caution">
    <text evidence="4">The sequence shown here is derived from an EMBL/GenBank/DDBJ whole genome shotgun (WGS) entry which is preliminary data.</text>
</comment>
<evidence type="ECO:0000259" key="3">
    <source>
        <dbReference type="SMART" id="SM00854"/>
    </source>
</evidence>
<dbReference type="SMART" id="SM00854">
    <property type="entry name" value="PGA_cap"/>
    <property type="match status" value="1"/>
</dbReference>
<dbReference type="EMBL" id="JAGYPJ010000001">
    <property type="protein sequence ID" value="MBS4199375.1"/>
    <property type="molecule type" value="Genomic_DNA"/>
</dbReference>
<dbReference type="CDD" id="cd07381">
    <property type="entry name" value="MPP_CapA"/>
    <property type="match status" value="1"/>
</dbReference>
<sequence>MDRKTKFKRIRRRRRNRQIFIGLLTLLVSCFIILLVQWKDYQALKSLNLHIKKPVPALVENGNNKTKTHKIIKNQEVKNKNSAPKKEAEKQQKASPEINIIFAGDTMFDWDLRPILEKNGYDYPFVYVKDKVQRADYAFVNAETVFTDKTEKDPSQLFWIKSDPRGLQALNKTGFDMLNLGNNHTLDYLRPGLNDTLQYVEQYGFDYIGAGRNEEEAYASKEIEIKGKKFRFFSFVHFLPDVNWIAKNDRSGIPNGYDLELIKKTILEQKGDSDYTIVYFHWGKEKQNIPVDYQYEYVKELQKTGVDLIIGSHPHWLQGFQYYNGMPVAYSLGNFLFPPYVKNESAQTGLLKVTFKGDQIKMNFDPYIISKGQIIPVENAERDQFLRYLQSISFDVEISNTGDIIPK</sequence>
<evidence type="ECO:0000313" key="4">
    <source>
        <dbReference type="EMBL" id="MBS4199375.1"/>
    </source>
</evidence>
<dbReference type="SUPFAM" id="SSF56300">
    <property type="entry name" value="Metallo-dependent phosphatases"/>
    <property type="match status" value="1"/>
</dbReference>
<comment type="similarity">
    <text evidence="1">Belongs to the CapA family.</text>
</comment>
<dbReference type="PROSITE" id="PS51257">
    <property type="entry name" value="PROKAR_LIPOPROTEIN"/>
    <property type="match status" value="1"/>
</dbReference>
<dbReference type="InterPro" id="IPR029052">
    <property type="entry name" value="Metallo-depent_PP-like"/>
</dbReference>
<name>A0A942TKM8_9BACI</name>
<evidence type="ECO:0000313" key="5">
    <source>
        <dbReference type="Proteomes" id="UP000682713"/>
    </source>
</evidence>
<feature type="transmembrane region" description="Helical" evidence="2">
    <location>
        <begin position="20"/>
        <end position="38"/>
    </location>
</feature>
<dbReference type="PANTHER" id="PTHR33393:SF13">
    <property type="entry name" value="PGA BIOSYNTHESIS PROTEIN CAPA"/>
    <property type="match status" value="1"/>
</dbReference>
<organism evidence="4 5">
    <name type="scientific">Lederbergia citrisecunda</name>
    <dbReference type="NCBI Taxonomy" id="2833583"/>
    <lineage>
        <taxon>Bacteria</taxon>
        <taxon>Bacillati</taxon>
        <taxon>Bacillota</taxon>
        <taxon>Bacilli</taxon>
        <taxon>Bacillales</taxon>
        <taxon>Bacillaceae</taxon>
        <taxon>Lederbergia</taxon>
    </lineage>
</organism>
<dbReference type="AlphaFoldDB" id="A0A942TKM8"/>
<proteinExistence type="inferred from homology"/>